<dbReference type="CDD" id="cd20078">
    <property type="entry name" value="XPF_nuclease_XPF_euk"/>
    <property type="match status" value="1"/>
</dbReference>
<evidence type="ECO:0000313" key="13">
    <source>
        <dbReference type="Proteomes" id="UP001623330"/>
    </source>
</evidence>
<evidence type="ECO:0000256" key="2">
    <source>
        <dbReference type="ARBA" id="ARBA00010015"/>
    </source>
</evidence>
<comment type="similarity">
    <text evidence="2">Belongs to the XPF family.</text>
</comment>
<evidence type="ECO:0000259" key="11">
    <source>
        <dbReference type="SMART" id="SM00891"/>
    </source>
</evidence>
<keyword evidence="3" id="KW-0540">Nuclease</keyword>
<name>A0ABR4NPU8_9SACH</name>
<gene>
    <name evidence="12" type="ORF">RNJ44_01499</name>
</gene>
<keyword evidence="7" id="KW-0238">DNA-binding</keyword>
<dbReference type="Proteomes" id="UP001623330">
    <property type="component" value="Unassembled WGS sequence"/>
</dbReference>
<evidence type="ECO:0000313" key="12">
    <source>
        <dbReference type="EMBL" id="KAL3230136.1"/>
    </source>
</evidence>
<dbReference type="InterPro" id="IPR047520">
    <property type="entry name" value="XPF_nuclease"/>
</dbReference>
<dbReference type="InterPro" id="IPR006166">
    <property type="entry name" value="ERCC4_domain"/>
</dbReference>
<reference evidence="12 13" key="1">
    <citation type="submission" date="2024-05" db="EMBL/GenBank/DDBJ databases">
        <title>Long read based assembly of the Candida bracarensis genome reveals expanded adhesin content.</title>
        <authorList>
            <person name="Marcet-Houben M."/>
            <person name="Ksiezopolska E."/>
            <person name="Gabaldon T."/>
        </authorList>
    </citation>
    <scope>NUCLEOTIDE SEQUENCE [LARGE SCALE GENOMIC DNA]</scope>
    <source>
        <strain evidence="12 13">CBM6</strain>
    </source>
</reference>
<feature type="region of interest" description="Disordered" evidence="10">
    <location>
        <begin position="40"/>
        <end position="62"/>
    </location>
</feature>
<dbReference type="PANTHER" id="PTHR10150">
    <property type="entry name" value="DNA REPAIR ENDONUCLEASE XPF"/>
    <property type="match status" value="1"/>
</dbReference>
<keyword evidence="4" id="KW-0255">Endonuclease</keyword>
<sequence length="1080" mass="124291">MSQLFVLDDSDEESLQMELSQQLQPQLATQSSAQLDVGHEDGNVIEGTTGDGNESMSRREAEEDVTLYPLIPDDADENDPYKPNIEDIRPVDVQLNLSLPFQQQVVENVLVTEDPLVLLGKGLGLIAIVANLLHILATPTRIKGQLKRSLVVVLNATGTENRQISEELEELNWLVETQDLENGDDHGIYDPEADDDEGDDFKYSRFSEVTADTLSVEKRRQLYLTGGIVSVTSRIFIVDLLSGTIHPNRITGFVILNVDNIKTFSNESFILEMYRSKNNWGFIKAFSNNPELFTMSFAPLVSKMKDLRLKNVLLWPRFRVEVSSSLNWDRIVSGQKFSNKVVEVRVSPTNSMSQIQFGLMECLKKCIEELNRKNTELSIDYWNVENVLDANFIKSIDAIMIPNWHRISFESKQLVKDIKFLKRLLKMLFSCDAVDFYEEVQLSLEANKPSLARKYSESPWLMADESQMVISYARQRIYDGENYVLEELPKWDQLLRIMDDITYEKTTKNIQGSTLIACSNKGIANQLRQILSLSDKKDGQRNVMLRKLEWYKLQRDDRKRMIKDVKKEEQETEIPLVVSTSFAKEEVVTKRRRTRGAAAVAAVQKLRTAGSGNDIEDAIENYNYIQEVSKITEGDGHDYVNELFSEFQENEHEDIIDDDVYDNFETSTIFQEFQRKEAEISADIMAKRNFNYNYVDRQDQLIVETFSRIGNEMTLEEIMPAYIVLYEPDLAFIRKVEIFRALKKEDPPKVFFLYYGDSVEEQSHLMSIKKEKDAFSKLIRENASLAQRFEAPEDLSHYKNLADRKLRLSSLRKTNTRMAGGQEGMRDLTQDIVIVDTREFNASLPGLLFRYGVRVVPCMLTVGDYIISPDICIERKSIADLIGSLQNNRLESQCRKMTRHYKYPTLLIEFDEGQSFSLEPFSERRLFKSRDSSAVHPISNKLSQDEIQVKLSKLVMKFPGLRIMWCSSPLQSVNVILELKLGREQPDPNIAINLGMNRKKTASSKNVNDNEGSFRKLLSLPILSKIDYFNIRKKVKSFSKLKKMRLIDLQNIVGNETVAKHIYEFLQKEDEDSSEDDILF</sequence>
<dbReference type="InterPro" id="IPR006167">
    <property type="entry name" value="XPF"/>
</dbReference>
<evidence type="ECO:0000256" key="8">
    <source>
        <dbReference type="ARBA" id="ARBA00023204"/>
    </source>
</evidence>
<evidence type="ECO:0000256" key="10">
    <source>
        <dbReference type="SAM" id="MobiDB-lite"/>
    </source>
</evidence>
<dbReference type="SUPFAM" id="SSF52980">
    <property type="entry name" value="Restriction endonuclease-like"/>
    <property type="match status" value="1"/>
</dbReference>
<dbReference type="SMART" id="SM00891">
    <property type="entry name" value="ERCC4"/>
    <property type="match status" value="1"/>
</dbReference>
<dbReference type="NCBIfam" id="TIGR00596">
    <property type="entry name" value="rad1"/>
    <property type="match status" value="1"/>
</dbReference>
<evidence type="ECO:0000256" key="6">
    <source>
        <dbReference type="ARBA" id="ARBA00022801"/>
    </source>
</evidence>
<accession>A0ABR4NPU8</accession>
<dbReference type="Pfam" id="PF02732">
    <property type="entry name" value="ERCC4"/>
    <property type="match status" value="1"/>
</dbReference>
<dbReference type="SUPFAM" id="SSF47781">
    <property type="entry name" value="RuvA domain 2-like"/>
    <property type="match status" value="1"/>
</dbReference>
<proteinExistence type="inferred from homology"/>
<evidence type="ECO:0000256" key="5">
    <source>
        <dbReference type="ARBA" id="ARBA00022763"/>
    </source>
</evidence>
<protein>
    <submittedName>
        <fullName evidence="12">DNA repair protein RAD16</fullName>
    </submittedName>
</protein>
<evidence type="ECO:0000256" key="3">
    <source>
        <dbReference type="ARBA" id="ARBA00022722"/>
    </source>
</evidence>
<dbReference type="PANTHER" id="PTHR10150:SF0">
    <property type="entry name" value="DNA REPAIR ENDONUCLEASE XPF"/>
    <property type="match status" value="1"/>
</dbReference>
<keyword evidence="5" id="KW-0227">DNA damage</keyword>
<keyword evidence="8" id="KW-0234">DNA repair</keyword>
<comment type="caution">
    <text evidence="12">The sequence shown here is derived from an EMBL/GenBank/DDBJ whole genome shotgun (WGS) entry which is preliminary data.</text>
</comment>
<dbReference type="EMBL" id="JBEVYD010000010">
    <property type="protein sequence ID" value="KAL3230136.1"/>
    <property type="molecule type" value="Genomic_DNA"/>
</dbReference>
<dbReference type="InterPro" id="IPR011335">
    <property type="entry name" value="Restrct_endonuc-II-like"/>
</dbReference>
<feature type="domain" description="ERCC4" evidence="11">
    <location>
        <begin position="832"/>
        <end position="912"/>
    </location>
</feature>
<evidence type="ECO:0000256" key="9">
    <source>
        <dbReference type="ARBA" id="ARBA00023242"/>
    </source>
</evidence>
<keyword evidence="6" id="KW-0378">Hydrolase</keyword>
<keyword evidence="9" id="KW-0539">Nucleus</keyword>
<evidence type="ECO:0000256" key="4">
    <source>
        <dbReference type="ARBA" id="ARBA00022759"/>
    </source>
</evidence>
<dbReference type="InterPro" id="IPR010994">
    <property type="entry name" value="RuvA_2-like"/>
</dbReference>
<comment type="subcellular location">
    <subcellularLocation>
        <location evidence="1">Nucleus</location>
    </subcellularLocation>
</comment>
<evidence type="ECO:0000256" key="1">
    <source>
        <dbReference type="ARBA" id="ARBA00004123"/>
    </source>
</evidence>
<dbReference type="Gene3D" id="3.40.50.10130">
    <property type="match status" value="1"/>
</dbReference>
<organism evidence="12 13">
    <name type="scientific">Nakaseomyces bracarensis</name>
    <dbReference type="NCBI Taxonomy" id="273131"/>
    <lineage>
        <taxon>Eukaryota</taxon>
        <taxon>Fungi</taxon>
        <taxon>Dikarya</taxon>
        <taxon>Ascomycota</taxon>
        <taxon>Saccharomycotina</taxon>
        <taxon>Saccharomycetes</taxon>
        <taxon>Saccharomycetales</taxon>
        <taxon>Saccharomycetaceae</taxon>
        <taxon>Nakaseomyces</taxon>
    </lineage>
</organism>
<evidence type="ECO:0000256" key="7">
    <source>
        <dbReference type="ARBA" id="ARBA00023125"/>
    </source>
</evidence>
<dbReference type="Gene3D" id="1.10.150.20">
    <property type="entry name" value="5' to 3' exonuclease, C-terminal subdomain"/>
    <property type="match status" value="1"/>
</dbReference>
<keyword evidence="13" id="KW-1185">Reference proteome</keyword>